<dbReference type="RefSeq" id="XP_002842774.1">
    <property type="nucleotide sequence ID" value="XM_002842728.1"/>
</dbReference>
<dbReference type="OMA" id="NHTVYLH"/>
<dbReference type="Proteomes" id="UP000002035">
    <property type="component" value="Unassembled WGS sequence"/>
</dbReference>
<proteinExistence type="inferred from homology"/>
<dbReference type="OrthoDB" id="191139at2759"/>
<reference evidence="4" key="1">
    <citation type="journal article" date="2012" name="MBio">
        <title>Comparative genome analysis of Trichophyton rubrum and related dermatophytes reveals candidate genes involved in infection.</title>
        <authorList>
            <person name="Martinez D.A."/>
            <person name="Oliver B.G."/>
            <person name="Graeser Y."/>
            <person name="Goldberg J.M."/>
            <person name="Li W."/>
            <person name="Martinez-Rossi N.M."/>
            <person name="Monod M."/>
            <person name="Shelest E."/>
            <person name="Barton R.C."/>
            <person name="Birch E."/>
            <person name="Brakhage A.A."/>
            <person name="Chen Z."/>
            <person name="Gurr S.J."/>
            <person name="Heiman D."/>
            <person name="Heitman J."/>
            <person name="Kosti I."/>
            <person name="Rossi A."/>
            <person name="Saif S."/>
            <person name="Samalova M."/>
            <person name="Saunders C.W."/>
            <person name="Shea T."/>
            <person name="Summerbell R.C."/>
            <person name="Xu J."/>
            <person name="Young S."/>
            <person name="Zeng Q."/>
            <person name="Birren B.W."/>
            <person name="Cuomo C.A."/>
            <person name="White T.C."/>
        </authorList>
    </citation>
    <scope>NUCLEOTIDE SEQUENCE [LARGE SCALE GENOMIC DNA]</scope>
    <source>
        <strain evidence="4">ATCC MYA-4605 / CBS 113480</strain>
    </source>
</reference>
<gene>
    <name evidence="3" type="ORF">MCYG_08605</name>
</gene>
<keyword evidence="4" id="KW-1185">Reference proteome</keyword>
<dbReference type="Gene3D" id="3.40.50.720">
    <property type="entry name" value="NAD(P)-binding Rossmann-like Domain"/>
    <property type="match status" value="1"/>
</dbReference>
<dbReference type="SUPFAM" id="SSF51735">
    <property type="entry name" value="NAD(P)-binding Rossmann-fold domains"/>
    <property type="match status" value="1"/>
</dbReference>
<dbReference type="Pfam" id="PF00106">
    <property type="entry name" value="adh_short"/>
    <property type="match status" value="1"/>
</dbReference>
<dbReference type="GO" id="GO:0016491">
    <property type="term" value="F:oxidoreductase activity"/>
    <property type="evidence" value="ECO:0007669"/>
    <property type="project" value="UniProtKB-KW"/>
</dbReference>
<dbReference type="HOGENOM" id="CLU_010194_44_5_1"/>
<dbReference type="PRINTS" id="PR00081">
    <property type="entry name" value="GDHRDH"/>
</dbReference>
<evidence type="ECO:0000313" key="3">
    <source>
        <dbReference type="EMBL" id="EEQ35786.1"/>
    </source>
</evidence>
<evidence type="ECO:0000256" key="1">
    <source>
        <dbReference type="ARBA" id="ARBA00006484"/>
    </source>
</evidence>
<accession>C5G0Y3</accession>
<protein>
    <submittedName>
        <fullName evidence="3">Short-chain dehydrogenase/reductase SDR</fullName>
    </submittedName>
</protein>
<dbReference type="EMBL" id="DS995709">
    <property type="protein sequence ID" value="EEQ35786.1"/>
    <property type="molecule type" value="Genomic_DNA"/>
</dbReference>
<dbReference type="PANTHER" id="PTHR43157">
    <property type="entry name" value="PHOSPHATIDYLINOSITOL-GLYCAN BIOSYNTHESIS CLASS F PROTEIN-RELATED"/>
    <property type="match status" value="1"/>
</dbReference>
<dbReference type="VEuPathDB" id="FungiDB:MCYG_08605"/>
<dbReference type="InterPro" id="IPR002347">
    <property type="entry name" value="SDR_fam"/>
</dbReference>
<evidence type="ECO:0000256" key="2">
    <source>
        <dbReference type="ARBA" id="ARBA00023002"/>
    </source>
</evidence>
<comment type="similarity">
    <text evidence="1">Belongs to the short-chain dehydrogenases/reductases (SDR) family.</text>
</comment>
<dbReference type="eggNOG" id="KOG1208">
    <property type="taxonomic scope" value="Eukaryota"/>
</dbReference>
<dbReference type="AlphaFoldDB" id="C5G0Y3"/>
<sequence>MARILITGSTDGFGLETARQLVQRNHTVYLHARNQQRAEDARKKCPGAAGVLIADLTSMAETRRLAEETNKIGLFDAVILNAGLLYGPFRKTPDTGVPAMVFINLLAPYILASLIRQPKRLIFISSILHKEANTDVADIFWFERGEKEFKDFSAYCDSKFHVLLLSKAVARRLKGTSVTAVHPGYVSTKLAGPGGFNKLEDGVETYVMLAEGDYDQNLTGVYFEPKRQMAKPLEVTEDENLQEIVVKACEDVTGLKLAQGMEI</sequence>
<dbReference type="STRING" id="554155.C5G0Y3"/>
<organism evidence="3 4">
    <name type="scientific">Arthroderma otae (strain ATCC MYA-4605 / CBS 113480)</name>
    <name type="common">Microsporum canis</name>
    <dbReference type="NCBI Taxonomy" id="554155"/>
    <lineage>
        <taxon>Eukaryota</taxon>
        <taxon>Fungi</taxon>
        <taxon>Dikarya</taxon>
        <taxon>Ascomycota</taxon>
        <taxon>Pezizomycotina</taxon>
        <taxon>Eurotiomycetes</taxon>
        <taxon>Eurotiomycetidae</taxon>
        <taxon>Onygenales</taxon>
        <taxon>Arthrodermataceae</taxon>
        <taxon>Microsporum</taxon>
    </lineage>
</organism>
<evidence type="ECO:0000313" key="4">
    <source>
        <dbReference type="Proteomes" id="UP000002035"/>
    </source>
</evidence>
<name>C5G0Y3_ARTOC</name>
<dbReference type="GeneID" id="9223985"/>
<dbReference type="PANTHER" id="PTHR43157:SF31">
    <property type="entry name" value="PHOSPHATIDYLINOSITOL-GLYCAN BIOSYNTHESIS CLASS F PROTEIN"/>
    <property type="match status" value="1"/>
</dbReference>
<keyword evidence="2" id="KW-0560">Oxidoreductase</keyword>
<dbReference type="InterPro" id="IPR036291">
    <property type="entry name" value="NAD(P)-bd_dom_sf"/>
</dbReference>